<evidence type="ECO:0000256" key="1">
    <source>
        <dbReference type="SAM" id="MobiDB-lite"/>
    </source>
</evidence>
<feature type="compositionally biased region" description="Polar residues" evidence="1">
    <location>
        <begin position="62"/>
        <end position="77"/>
    </location>
</feature>
<reference evidence="2" key="1">
    <citation type="submission" date="2022-07" db="EMBL/GenBank/DDBJ databases">
        <title>Phylogenomic reconstructions and comparative analyses of Kickxellomycotina fungi.</title>
        <authorList>
            <person name="Reynolds N.K."/>
            <person name="Stajich J.E."/>
            <person name="Barry K."/>
            <person name="Grigoriev I.V."/>
            <person name="Crous P."/>
            <person name="Smith M.E."/>
        </authorList>
    </citation>
    <scope>NUCLEOTIDE SEQUENCE</scope>
    <source>
        <strain evidence="2">RSA 861</strain>
    </source>
</reference>
<protein>
    <submittedName>
        <fullName evidence="2">Uncharacterized protein</fullName>
    </submittedName>
</protein>
<dbReference type="EMBL" id="JANBPT010001290">
    <property type="protein sequence ID" value="KAJ1908952.1"/>
    <property type="molecule type" value="Genomic_DNA"/>
</dbReference>
<gene>
    <name evidence="2" type="ORF">IWQ60_011441</name>
</gene>
<feature type="compositionally biased region" description="Gly residues" evidence="1">
    <location>
        <begin position="26"/>
        <end position="37"/>
    </location>
</feature>
<accession>A0A9W8DMA3</accession>
<dbReference type="Proteomes" id="UP001150569">
    <property type="component" value="Unassembled WGS sequence"/>
</dbReference>
<feature type="compositionally biased region" description="Gly residues" evidence="1">
    <location>
        <begin position="1"/>
        <end position="14"/>
    </location>
</feature>
<dbReference type="AlphaFoldDB" id="A0A9W8DMA3"/>
<sequence>MNDDAGFGGSFGRYGGDKRGRNMSGGSDGGFGGGRNEGGNRRSSSSFSGSNWGSDGGDFGSANSQREVQNRYKNSSADDIFGGKY</sequence>
<organism evidence="2 3">
    <name type="scientific">Tieghemiomyces parasiticus</name>
    <dbReference type="NCBI Taxonomy" id="78921"/>
    <lineage>
        <taxon>Eukaryota</taxon>
        <taxon>Fungi</taxon>
        <taxon>Fungi incertae sedis</taxon>
        <taxon>Zoopagomycota</taxon>
        <taxon>Kickxellomycotina</taxon>
        <taxon>Dimargaritomycetes</taxon>
        <taxon>Dimargaritales</taxon>
        <taxon>Dimargaritaceae</taxon>
        <taxon>Tieghemiomyces</taxon>
    </lineage>
</organism>
<comment type="caution">
    <text evidence="2">The sequence shown here is derived from an EMBL/GenBank/DDBJ whole genome shotgun (WGS) entry which is preliminary data.</text>
</comment>
<evidence type="ECO:0000313" key="3">
    <source>
        <dbReference type="Proteomes" id="UP001150569"/>
    </source>
</evidence>
<feature type="region of interest" description="Disordered" evidence="1">
    <location>
        <begin position="1"/>
        <end position="85"/>
    </location>
</feature>
<name>A0A9W8DMA3_9FUNG</name>
<feature type="compositionally biased region" description="Low complexity" evidence="1">
    <location>
        <begin position="41"/>
        <end position="53"/>
    </location>
</feature>
<proteinExistence type="predicted"/>
<keyword evidence="3" id="KW-1185">Reference proteome</keyword>
<evidence type="ECO:0000313" key="2">
    <source>
        <dbReference type="EMBL" id="KAJ1908952.1"/>
    </source>
</evidence>